<dbReference type="RefSeq" id="WP_334477342.1">
    <property type="nucleotide sequence ID" value="NZ_JAZHRV010000001.1"/>
</dbReference>
<feature type="signal peptide" evidence="1">
    <location>
        <begin position="1"/>
        <end position="22"/>
    </location>
</feature>
<accession>A0ABU8B357</accession>
<dbReference type="EMBL" id="JAZHRV010000001">
    <property type="protein sequence ID" value="MEH2552962.1"/>
    <property type="molecule type" value="Genomic_DNA"/>
</dbReference>
<sequence length="84" mass="9170">MRVLACTILTIGTMLVAAPARAQTYDPSFPVCLQTYGIDGNYIDCSFTSLAQCAASASGRAAQCLNNPYFAHGDRKPYRQRNVY</sequence>
<evidence type="ECO:0008006" key="4">
    <source>
        <dbReference type="Google" id="ProtNLM"/>
    </source>
</evidence>
<feature type="chain" id="PRO_5045687635" description="DUF3551 domain-containing protein" evidence="1">
    <location>
        <begin position="23"/>
        <end position="84"/>
    </location>
</feature>
<proteinExistence type="predicted"/>
<gene>
    <name evidence="2" type="ORF">V1286_000491</name>
</gene>
<evidence type="ECO:0000313" key="3">
    <source>
        <dbReference type="Proteomes" id="UP001364224"/>
    </source>
</evidence>
<comment type="caution">
    <text evidence="2">The sequence shown here is derived from an EMBL/GenBank/DDBJ whole genome shotgun (WGS) entry which is preliminary data.</text>
</comment>
<dbReference type="Proteomes" id="UP001364224">
    <property type="component" value="Unassembled WGS sequence"/>
</dbReference>
<reference evidence="2 3" key="1">
    <citation type="submission" date="2024-02" db="EMBL/GenBank/DDBJ databases">
        <title>Adaptive strategies in a cosmopolitan and abundant soil bacterium.</title>
        <authorList>
            <person name="Carini P."/>
        </authorList>
    </citation>
    <scope>NUCLEOTIDE SEQUENCE [LARGE SCALE GENOMIC DNA]</scope>
    <source>
        <strain evidence="2 3">AZCC 1608</strain>
    </source>
</reference>
<evidence type="ECO:0000313" key="2">
    <source>
        <dbReference type="EMBL" id="MEH2552962.1"/>
    </source>
</evidence>
<protein>
    <recommendedName>
        <fullName evidence="4">DUF3551 domain-containing protein</fullName>
    </recommendedName>
</protein>
<evidence type="ECO:0000256" key="1">
    <source>
        <dbReference type="SAM" id="SignalP"/>
    </source>
</evidence>
<name>A0ABU8B357_9BRAD</name>
<organism evidence="2 3">
    <name type="scientific">Bradyrhizobium algeriense</name>
    <dbReference type="NCBI Taxonomy" id="634784"/>
    <lineage>
        <taxon>Bacteria</taxon>
        <taxon>Pseudomonadati</taxon>
        <taxon>Pseudomonadota</taxon>
        <taxon>Alphaproteobacteria</taxon>
        <taxon>Hyphomicrobiales</taxon>
        <taxon>Nitrobacteraceae</taxon>
        <taxon>Bradyrhizobium</taxon>
    </lineage>
</organism>
<dbReference type="InterPro" id="IPR021937">
    <property type="entry name" value="DUF3551"/>
</dbReference>
<dbReference type="Pfam" id="PF12071">
    <property type="entry name" value="DUF3551"/>
    <property type="match status" value="1"/>
</dbReference>
<keyword evidence="1" id="KW-0732">Signal</keyword>
<keyword evidence="3" id="KW-1185">Reference proteome</keyword>